<keyword evidence="2" id="KW-1185">Reference proteome</keyword>
<accession>A0ABV6DW80</accession>
<evidence type="ECO:0000313" key="1">
    <source>
        <dbReference type="EMBL" id="MFC0220981.1"/>
    </source>
</evidence>
<protein>
    <submittedName>
        <fullName evidence="1">Uncharacterized protein</fullName>
    </submittedName>
</protein>
<name>A0ABV6DW80_9ACTN</name>
<gene>
    <name evidence="1" type="ORF">ACFFJG_00705</name>
</gene>
<dbReference type="RefSeq" id="WP_378516695.1">
    <property type="nucleotide sequence ID" value="NZ_CBCSDI010000043.1"/>
</dbReference>
<organism evidence="1 2">
    <name type="scientific">Nocardioides zeicaulis</name>
    <dbReference type="NCBI Taxonomy" id="1776857"/>
    <lineage>
        <taxon>Bacteria</taxon>
        <taxon>Bacillati</taxon>
        <taxon>Actinomycetota</taxon>
        <taxon>Actinomycetes</taxon>
        <taxon>Propionibacteriales</taxon>
        <taxon>Nocardioidaceae</taxon>
        <taxon>Nocardioides</taxon>
    </lineage>
</organism>
<comment type="caution">
    <text evidence="1">The sequence shown here is derived from an EMBL/GenBank/DDBJ whole genome shotgun (WGS) entry which is preliminary data.</text>
</comment>
<dbReference type="EMBL" id="JBHLXH010000001">
    <property type="protein sequence ID" value="MFC0220981.1"/>
    <property type="molecule type" value="Genomic_DNA"/>
</dbReference>
<dbReference type="Proteomes" id="UP001589698">
    <property type="component" value="Unassembled WGS sequence"/>
</dbReference>
<sequence length="880" mass="89105">MTVRPTWRENRTLAAVLAAAVIGASGIAVVTAVLPQVDLGPACGRGAEMVVVDGATACTHADVPPPGVDIDEPVSTAELHAREGVGANAVAVAEELGVVATPAVAVSSPDVSCDGDGQSGYRTQAMYVVEAGAANRYDQVKGDIQTWAAGVDDVFNRSAALTGGVRHVRYVTEPAGAGCVAKVLNVTVPSGSMVSFNATMNAVRALGFDRPERKYLMWTDTFGKGICGIALRYTSDVDSQGNPNNGSYPQYARVDSPCWGHGDGTNESSIEAHELMHTLGGVSPAAPHGTSQSHCYDESDTMCYADGGGKVMQQVCDRSREYLLDCNFDDYYSTFPDPGSWLDTHWNSADSRFLIGGGDNAQPGRPTVLGAVLGVNNPAVPGLATQASVTPALPDGRTLTSVAWRAARSDCSFSDPTAVQTDVTCNANNAAGTSITVTLTDSSGATKVVTSPLTFSSAARTVGVRSVVAGQPATTSPTASACTSAPTPVQAYFYDVATDQPVKGLPATITRTTGTLRTLLAATSDTTGYATASATMSTATTFSTTNKALPAWPAAAPSTQAVAVAKCAVQLTADLDATTRWYGQTVTVTGTATRVVGGAPLGVAGLSVPVTLTSTSVVSGRTTTTTTSLGTARTAADGSFSLVATPTRSGVVKASVPASVSYEPSVVEAGIVTVRVPTSTLSAAVDKTSVGYGQTVTVTGRLLTDTGSPTPVAAATVSVKVTAPGKAPVVVASGRTAADGTFRVPVLLRTSGDLTVSYAGSAGVPAATVAVAPVTAGSWAPTVTTPVAAPTLAPPGAARTLTGVVTRTFNGATEPARSLRLTVSVQPVGGLATTTTVTTTATGAYTVRVSPRVTTTYTVRVLGVAGHLDAAAAPVTVRVG</sequence>
<evidence type="ECO:0000313" key="2">
    <source>
        <dbReference type="Proteomes" id="UP001589698"/>
    </source>
</evidence>
<reference evidence="1 2" key="1">
    <citation type="submission" date="2024-09" db="EMBL/GenBank/DDBJ databases">
        <authorList>
            <person name="Sun Q."/>
            <person name="Mori K."/>
        </authorList>
    </citation>
    <scope>NUCLEOTIDE SEQUENCE [LARGE SCALE GENOMIC DNA]</scope>
    <source>
        <strain evidence="1 2">CCM 8654</strain>
    </source>
</reference>
<proteinExistence type="predicted"/>